<reference evidence="10 11" key="1">
    <citation type="submission" date="2016-06" db="EMBL/GenBank/DDBJ databases">
        <title>Gene turnover analysis identifies the evolutionary adaptation of the extremophile Acidithiobacillus caldus.</title>
        <authorList>
            <person name="Zhang X."/>
        </authorList>
    </citation>
    <scope>NUCLEOTIDE SEQUENCE [LARGE SCALE GENOMIC DNA]</scope>
    <source>
        <strain evidence="10 11">DX</strain>
    </source>
</reference>
<dbReference type="EMBL" id="LZYE01000074">
    <property type="protein sequence ID" value="OFC37593.1"/>
    <property type="molecule type" value="Genomic_DNA"/>
</dbReference>
<evidence type="ECO:0000256" key="5">
    <source>
        <dbReference type="ARBA" id="ARBA00022989"/>
    </source>
</evidence>
<sequence>MSKKDDLEELEQHQRKSQDAAAGSGRWLISYADFITLLLAFFIVMFSISQINKEKVEGFERSVNMAFGGKPPVVRVAPPQANEPFHHLPSPIPLVAVPPAIRSAILRQTQIMARMRSELRKALAPLIQAHEIHVIATPTGTRIRINADVLFKNGSARLQPKALAIVDAIGKILSRFHYPIAVDGYANRVPIHTARYPSNWYLSVARSLSVLNRFLLDGIRPDLLRATGYGPTHPAVPYSPKLINKALIENRRVTIFVQANTAVIMKTIDALVQRKIAFIRHNTRR</sequence>
<keyword evidence="4 8" id="KW-0812">Transmembrane</keyword>
<accession>A0A1E7YPH4</accession>
<dbReference type="InterPro" id="IPR025713">
    <property type="entry name" value="MotB-like_N_dom"/>
</dbReference>
<comment type="subcellular location">
    <subcellularLocation>
        <location evidence="1">Cell membrane</location>
        <topology evidence="1">Single-pass membrane protein</topology>
    </subcellularLocation>
</comment>
<dbReference type="SUPFAM" id="SSF103088">
    <property type="entry name" value="OmpA-like"/>
    <property type="match status" value="1"/>
</dbReference>
<comment type="similarity">
    <text evidence="2">Belongs to the MotB family.</text>
</comment>
<dbReference type="Gene3D" id="3.30.1330.60">
    <property type="entry name" value="OmpA-like domain"/>
    <property type="match status" value="1"/>
</dbReference>
<dbReference type="CDD" id="cd07185">
    <property type="entry name" value="OmpA_C-like"/>
    <property type="match status" value="1"/>
</dbReference>
<evidence type="ECO:0000256" key="8">
    <source>
        <dbReference type="SAM" id="Phobius"/>
    </source>
</evidence>
<gene>
    <name evidence="10" type="ORF">BAE27_03890</name>
</gene>
<evidence type="ECO:0000256" key="4">
    <source>
        <dbReference type="ARBA" id="ARBA00022692"/>
    </source>
</evidence>
<dbReference type="PANTHER" id="PTHR30329">
    <property type="entry name" value="STATOR ELEMENT OF FLAGELLAR MOTOR COMPLEX"/>
    <property type="match status" value="1"/>
</dbReference>
<protein>
    <recommendedName>
        <fullName evidence="9">OmpA-like domain-containing protein</fullName>
    </recommendedName>
</protein>
<name>A0A1E7YPH4_9PROT</name>
<dbReference type="PANTHER" id="PTHR30329:SF21">
    <property type="entry name" value="LIPOPROTEIN YIAD-RELATED"/>
    <property type="match status" value="1"/>
</dbReference>
<evidence type="ECO:0000259" key="9">
    <source>
        <dbReference type="PROSITE" id="PS51123"/>
    </source>
</evidence>
<dbReference type="InterPro" id="IPR050330">
    <property type="entry name" value="Bact_OuterMem_StrucFunc"/>
</dbReference>
<feature type="transmembrane region" description="Helical" evidence="8">
    <location>
        <begin position="28"/>
        <end position="48"/>
    </location>
</feature>
<dbReference type="RefSeq" id="WP_070118656.1">
    <property type="nucleotide sequence ID" value="NZ_LZYE01000074.1"/>
</dbReference>
<evidence type="ECO:0000313" key="11">
    <source>
        <dbReference type="Proteomes" id="UP000175616"/>
    </source>
</evidence>
<keyword evidence="6 7" id="KW-0472">Membrane</keyword>
<evidence type="ECO:0000256" key="3">
    <source>
        <dbReference type="ARBA" id="ARBA00022475"/>
    </source>
</evidence>
<dbReference type="PROSITE" id="PS51123">
    <property type="entry name" value="OMPA_2"/>
    <property type="match status" value="1"/>
</dbReference>
<dbReference type="GO" id="GO:0005886">
    <property type="term" value="C:plasma membrane"/>
    <property type="evidence" value="ECO:0007669"/>
    <property type="project" value="UniProtKB-SubCell"/>
</dbReference>
<evidence type="ECO:0000256" key="6">
    <source>
        <dbReference type="ARBA" id="ARBA00023136"/>
    </source>
</evidence>
<feature type="domain" description="OmpA-like" evidence="9">
    <location>
        <begin position="138"/>
        <end position="261"/>
    </location>
</feature>
<evidence type="ECO:0000313" key="10">
    <source>
        <dbReference type="EMBL" id="OFC37593.1"/>
    </source>
</evidence>
<dbReference type="InterPro" id="IPR006665">
    <property type="entry name" value="OmpA-like"/>
</dbReference>
<dbReference type="Pfam" id="PF13677">
    <property type="entry name" value="MotB_plug"/>
    <property type="match status" value="1"/>
</dbReference>
<evidence type="ECO:0000256" key="1">
    <source>
        <dbReference type="ARBA" id="ARBA00004162"/>
    </source>
</evidence>
<keyword evidence="5 8" id="KW-1133">Transmembrane helix</keyword>
<comment type="caution">
    <text evidence="10">The sequence shown here is derived from an EMBL/GenBank/DDBJ whole genome shotgun (WGS) entry which is preliminary data.</text>
</comment>
<evidence type="ECO:0000256" key="2">
    <source>
        <dbReference type="ARBA" id="ARBA00008914"/>
    </source>
</evidence>
<dbReference type="InterPro" id="IPR036737">
    <property type="entry name" value="OmpA-like_sf"/>
</dbReference>
<evidence type="ECO:0000256" key="7">
    <source>
        <dbReference type="PROSITE-ProRule" id="PRU00473"/>
    </source>
</evidence>
<dbReference type="AlphaFoldDB" id="A0A1E7YPH4"/>
<dbReference type="Pfam" id="PF00691">
    <property type="entry name" value="OmpA"/>
    <property type="match status" value="1"/>
</dbReference>
<dbReference type="Proteomes" id="UP000175616">
    <property type="component" value="Unassembled WGS sequence"/>
</dbReference>
<keyword evidence="3" id="KW-1003">Cell membrane</keyword>
<proteinExistence type="inferred from homology"/>
<organism evidence="10 11">
    <name type="scientific">Acidithiobacillus caldus</name>
    <dbReference type="NCBI Taxonomy" id="33059"/>
    <lineage>
        <taxon>Bacteria</taxon>
        <taxon>Pseudomonadati</taxon>
        <taxon>Pseudomonadota</taxon>
        <taxon>Acidithiobacillia</taxon>
        <taxon>Acidithiobacillales</taxon>
        <taxon>Acidithiobacillaceae</taxon>
        <taxon>Acidithiobacillus</taxon>
    </lineage>
</organism>